<dbReference type="RefSeq" id="WP_262432558.1">
    <property type="nucleotide sequence ID" value="NZ_JACRTE010000018.1"/>
</dbReference>
<gene>
    <name evidence="1" type="ORF">H8706_10275</name>
</gene>
<evidence type="ECO:0000313" key="1">
    <source>
        <dbReference type="EMBL" id="MBC8597245.1"/>
    </source>
</evidence>
<accession>A0A926FB37</accession>
<comment type="caution">
    <text evidence="1">The sequence shown here is derived from an EMBL/GenBank/DDBJ whole genome shotgun (WGS) entry which is preliminary data.</text>
</comment>
<proteinExistence type="predicted"/>
<protein>
    <submittedName>
        <fullName evidence="1">Uncharacterized protein</fullName>
    </submittedName>
</protein>
<reference evidence="1" key="1">
    <citation type="submission" date="2020-08" db="EMBL/GenBank/DDBJ databases">
        <title>Genome public.</title>
        <authorList>
            <person name="Liu C."/>
            <person name="Sun Q."/>
        </authorList>
    </citation>
    <scope>NUCLEOTIDE SEQUENCE</scope>
    <source>
        <strain evidence="1">NSJ-50</strain>
    </source>
</reference>
<sequence length="346" mass="39273">MFEKFYTTKMSENGKMLKHRFNKIRTNVSKRARFASYITLAVIISVFAFGACLAAAAENAEIGNGTLIINGERHTVDIRHFECEKYPNSDKYYLPLRKVFEYLNCTVNYDVDKSTVPDFMKGNKAFPQYGWDGEERYAVDKISEQMYGATTSANTNMPIIEIVSPKGKKYYCQVGSCIFNGMWTPPVVVSDGKAYVSVRAIAMYLVPDEISYKEASMIGWDDIANDTYYDGRLTLDEENMTVTINENEPVQSKANNTALNLGREIIARIESKKYLVVQTKDNAITVILKKDGSIFYEASYPDFNKDIYIAFADENTVTLNTFDPNAENGLKEFDRIDLRPRSAKSE</sequence>
<dbReference type="EMBL" id="JACRTE010000018">
    <property type="protein sequence ID" value="MBC8597245.1"/>
    <property type="molecule type" value="Genomic_DNA"/>
</dbReference>
<organism evidence="1 2">
    <name type="scientific">Qingrenia yutianensis</name>
    <dbReference type="NCBI Taxonomy" id="2763676"/>
    <lineage>
        <taxon>Bacteria</taxon>
        <taxon>Bacillati</taxon>
        <taxon>Bacillota</taxon>
        <taxon>Clostridia</taxon>
        <taxon>Eubacteriales</taxon>
        <taxon>Oscillospiraceae</taxon>
        <taxon>Qingrenia</taxon>
    </lineage>
</organism>
<dbReference type="Proteomes" id="UP000647416">
    <property type="component" value="Unassembled WGS sequence"/>
</dbReference>
<keyword evidence="2" id="KW-1185">Reference proteome</keyword>
<name>A0A926FB37_9FIRM</name>
<dbReference type="AlphaFoldDB" id="A0A926FB37"/>
<evidence type="ECO:0000313" key="2">
    <source>
        <dbReference type="Proteomes" id="UP000647416"/>
    </source>
</evidence>